<feature type="compositionally biased region" description="Basic residues" evidence="1">
    <location>
        <begin position="278"/>
        <end position="291"/>
    </location>
</feature>
<dbReference type="OrthoDB" id="1745547at2759"/>
<comment type="caution">
    <text evidence="2">The sequence shown here is derived from an EMBL/GenBank/DDBJ whole genome shotgun (WGS) entry which is preliminary data.</text>
</comment>
<feature type="compositionally biased region" description="Basic and acidic residues" evidence="1">
    <location>
        <begin position="65"/>
        <end position="75"/>
    </location>
</feature>
<dbReference type="AlphaFoldDB" id="A0A9N7NV88"/>
<organism evidence="2 3">
    <name type="scientific">Striga hermonthica</name>
    <name type="common">Purple witchweed</name>
    <name type="synonym">Buchnera hermonthica</name>
    <dbReference type="NCBI Taxonomy" id="68872"/>
    <lineage>
        <taxon>Eukaryota</taxon>
        <taxon>Viridiplantae</taxon>
        <taxon>Streptophyta</taxon>
        <taxon>Embryophyta</taxon>
        <taxon>Tracheophyta</taxon>
        <taxon>Spermatophyta</taxon>
        <taxon>Magnoliopsida</taxon>
        <taxon>eudicotyledons</taxon>
        <taxon>Gunneridae</taxon>
        <taxon>Pentapetalae</taxon>
        <taxon>asterids</taxon>
        <taxon>lamiids</taxon>
        <taxon>Lamiales</taxon>
        <taxon>Orobanchaceae</taxon>
        <taxon>Buchnereae</taxon>
        <taxon>Striga</taxon>
    </lineage>
</organism>
<protein>
    <submittedName>
        <fullName evidence="2">Uncharacterized protein</fullName>
    </submittedName>
</protein>
<feature type="region of interest" description="Disordered" evidence="1">
    <location>
        <begin position="254"/>
        <end position="315"/>
    </location>
</feature>
<feature type="compositionally biased region" description="Acidic residues" evidence="1">
    <location>
        <begin position="81"/>
        <end position="115"/>
    </location>
</feature>
<keyword evidence="3" id="KW-1185">Reference proteome</keyword>
<dbReference type="PANTHER" id="PTHR36332:SF1">
    <property type="entry name" value="STRESS RESPONSE PROTEIN"/>
    <property type="match status" value="1"/>
</dbReference>
<evidence type="ECO:0000256" key="1">
    <source>
        <dbReference type="SAM" id="MobiDB-lite"/>
    </source>
</evidence>
<evidence type="ECO:0000313" key="2">
    <source>
        <dbReference type="EMBL" id="CAA0839640.1"/>
    </source>
</evidence>
<accession>A0A9N7NV88</accession>
<dbReference type="Proteomes" id="UP001153555">
    <property type="component" value="Unassembled WGS sequence"/>
</dbReference>
<gene>
    <name evidence="2" type="ORF">SHERM_06202</name>
</gene>
<name>A0A9N7NV88_STRHE</name>
<dbReference type="PANTHER" id="PTHR36332">
    <property type="entry name" value="STRESS RESPONSE PROTEIN"/>
    <property type="match status" value="1"/>
</dbReference>
<feature type="compositionally biased region" description="Basic and acidic residues" evidence="1">
    <location>
        <begin position="292"/>
        <end position="315"/>
    </location>
</feature>
<feature type="compositionally biased region" description="Polar residues" evidence="1">
    <location>
        <begin position="144"/>
        <end position="154"/>
    </location>
</feature>
<sequence length="315" mass="35134">MDHSRWRGWFRERASVLSIGIAPLSGSWENPRGADAGLRRYSYFQSQSRRNRKKKVINMIKRRFYRMEHGNRDDPSGSSSSDDDDSEVGGDAADETDIEDDDDYEVEEEEEEGDDEKGNAGSDDREKGEASSSSGYESEDSSANEVNLDSSGLPTSDDDVIAQDSRKNGGVDNILAAVEQGPNKALIDTTDCVLKCKSVFKCKLCPRIVCLSEETLKAHLNSKASKNISFRHARSEKLRKEGRLKLMLNDDGEIEAETHSDDPITTAVSGDGQESAKPKKKRKGPWKHRKRSGQETKSGKQRPSKDKRMKKGKNE</sequence>
<proteinExistence type="predicted"/>
<evidence type="ECO:0000313" key="3">
    <source>
        <dbReference type="Proteomes" id="UP001153555"/>
    </source>
</evidence>
<feature type="compositionally biased region" description="Basic and acidic residues" evidence="1">
    <location>
        <begin position="116"/>
        <end position="129"/>
    </location>
</feature>
<feature type="region of interest" description="Disordered" evidence="1">
    <location>
        <begin position="64"/>
        <end position="164"/>
    </location>
</feature>
<reference evidence="2" key="1">
    <citation type="submission" date="2019-12" db="EMBL/GenBank/DDBJ databases">
        <authorList>
            <person name="Scholes J."/>
        </authorList>
    </citation>
    <scope>NUCLEOTIDE SEQUENCE</scope>
</reference>
<dbReference type="EMBL" id="CACSLK010031421">
    <property type="protein sequence ID" value="CAA0839640.1"/>
    <property type="molecule type" value="Genomic_DNA"/>
</dbReference>